<accession>A0A164N002</accession>
<evidence type="ECO:0000313" key="3">
    <source>
        <dbReference type="Proteomes" id="UP000076512"/>
    </source>
</evidence>
<dbReference type="AlphaFoldDB" id="A0A164N002"/>
<evidence type="ECO:0000259" key="1">
    <source>
        <dbReference type="Pfam" id="PF00561"/>
    </source>
</evidence>
<dbReference type="InterPro" id="IPR029058">
    <property type="entry name" value="AB_hydrolase_fold"/>
</dbReference>
<comment type="caution">
    <text evidence="2">The sequence shown here is derived from an EMBL/GenBank/DDBJ whole genome shotgun (WGS) entry which is preliminary data.</text>
</comment>
<dbReference type="Pfam" id="PF00561">
    <property type="entry name" value="Abhydrolase_1"/>
    <property type="match status" value="1"/>
</dbReference>
<reference evidence="2 3" key="1">
    <citation type="submission" date="2016-04" db="EMBL/GenBank/DDBJ databases">
        <authorList>
            <person name="Evans L.H."/>
            <person name="Alamgir A."/>
            <person name="Owens N."/>
            <person name="Weber N.D."/>
            <person name="Virtaneva K."/>
            <person name="Barbian K."/>
            <person name="Babar A."/>
            <person name="Rosenke K."/>
        </authorList>
    </citation>
    <scope>NUCLEOTIDE SEQUENCE [LARGE SCALE GENOMIC DNA]</scope>
    <source>
        <strain evidence="2 3">IFM 0406</strain>
    </source>
</reference>
<dbReference type="PRINTS" id="PR00111">
    <property type="entry name" value="ABHYDROLASE"/>
</dbReference>
<dbReference type="GO" id="GO:0016020">
    <property type="term" value="C:membrane"/>
    <property type="evidence" value="ECO:0007669"/>
    <property type="project" value="TreeGrafter"/>
</dbReference>
<dbReference type="InterPro" id="IPR000073">
    <property type="entry name" value="AB_hydrolase_1"/>
</dbReference>
<gene>
    <name evidence="2" type="ORF">AWN90_35450</name>
</gene>
<organism evidence="2 3">
    <name type="scientific">Nocardia terpenica</name>
    <dbReference type="NCBI Taxonomy" id="455432"/>
    <lineage>
        <taxon>Bacteria</taxon>
        <taxon>Bacillati</taxon>
        <taxon>Actinomycetota</taxon>
        <taxon>Actinomycetes</taxon>
        <taxon>Mycobacteriales</taxon>
        <taxon>Nocardiaceae</taxon>
        <taxon>Nocardia</taxon>
    </lineage>
</organism>
<dbReference type="EMBL" id="LWGR01000007">
    <property type="protein sequence ID" value="KZM73841.1"/>
    <property type="molecule type" value="Genomic_DNA"/>
</dbReference>
<proteinExistence type="predicted"/>
<keyword evidence="3" id="KW-1185">Reference proteome</keyword>
<dbReference type="InterPro" id="IPR050266">
    <property type="entry name" value="AB_hydrolase_sf"/>
</dbReference>
<dbReference type="STRING" id="455432.AWN90_35450"/>
<sequence length="268" mass="28746">MPAELDVLLDGRRFGYVDFGPQAGVPVLALHGHFGRGRMFGFLGEALAPEYRVIALDQRGHGRTAAGGPFDPDDYVADAAAFLRHLGLGPVVVYGHSMGGIVAYRLAARHPGLVRALVLEDAAAVVGGPEVGPPVLDVSGWPRRAARREELAAVVTGFGAPVADYFLDNTEFDGNGWRFPFDPADMMASQRDLIGDWWPDWLGSDCPALLIHGGLSTVLPTALARAMAARRPATTLVEFPACGHFVHYDDRPGLLTATRDFLATLPRP</sequence>
<dbReference type="SUPFAM" id="SSF53474">
    <property type="entry name" value="alpha/beta-Hydrolases"/>
    <property type="match status" value="1"/>
</dbReference>
<protein>
    <submittedName>
        <fullName evidence="2">Alpha/beta hydrolase</fullName>
    </submittedName>
</protein>
<dbReference type="PANTHER" id="PTHR43798:SF33">
    <property type="entry name" value="HYDROLASE, PUTATIVE (AFU_ORTHOLOGUE AFUA_2G14860)-RELATED"/>
    <property type="match status" value="1"/>
</dbReference>
<evidence type="ECO:0000313" key="2">
    <source>
        <dbReference type="EMBL" id="KZM73841.1"/>
    </source>
</evidence>
<dbReference type="Gene3D" id="3.40.50.1820">
    <property type="entry name" value="alpha/beta hydrolase"/>
    <property type="match status" value="1"/>
</dbReference>
<dbReference type="RefSeq" id="WP_067591962.1">
    <property type="nucleotide sequence ID" value="NZ_JABMCZ010000001.1"/>
</dbReference>
<keyword evidence="2" id="KW-0378">Hydrolase</keyword>
<name>A0A164N002_9NOCA</name>
<dbReference type="PANTHER" id="PTHR43798">
    <property type="entry name" value="MONOACYLGLYCEROL LIPASE"/>
    <property type="match status" value="1"/>
</dbReference>
<feature type="domain" description="AB hydrolase-1" evidence="1">
    <location>
        <begin position="26"/>
        <end position="250"/>
    </location>
</feature>
<dbReference type="Proteomes" id="UP000076512">
    <property type="component" value="Unassembled WGS sequence"/>
</dbReference>
<dbReference type="OrthoDB" id="63519at2"/>
<dbReference type="GO" id="GO:0016787">
    <property type="term" value="F:hydrolase activity"/>
    <property type="evidence" value="ECO:0007669"/>
    <property type="project" value="UniProtKB-KW"/>
</dbReference>